<keyword evidence="2" id="KW-0472">Membrane</keyword>
<feature type="compositionally biased region" description="Pro residues" evidence="1">
    <location>
        <begin position="193"/>
        <end position="222"/>
    </location>
</feature>
<comment type="caution">
    <text evidence="3">The sequence shown here is derived from an EMBL/GenBank/DDBJ whole genome shotgun (WGS) entry which is preliminary data.</text>
</comment>
<evidence type="ECO:0000313" key="4">
    <source>
        <dbReference type="Proteomes" id="UP000221653"/>
    </source>
</evidence>
<dbReference type="NCBIfam" id="TIGR01167">
    <property type="entry name" value="LPXTG_anchor"/>
    <property type="match status" value="1"/>
</dbReference>
<dbReference type="AlphaFoldDB" id="A0A2A9DNF3"/>
<dbReference type="Gene3D" id="2.60.40.10">
    <property type="entry name" value="Immunoglobulins"/>
    <property type="match status" value="1"/>
</dbReference>
<reference evidence="3 4" key="1">
    <citation type="submission" date="2017-10" db="EMBL/GenBank/DDBJ databases">
        <title>Sequencing the genomes of 1000 actinobacteria strains.</title>
        <authorList>
            <person name="Klenk H.-P."/>
        </authorList>
    </citation>
    <scope>NUCLEOTIDE SEQUENCE [LARGE SCALE GENOMIC DNA]</scope>
    <source>
        <strain evidence="3 4">DSM 20688</strain>
    </source>
</reference>
<feature type="transmembrane region" description="Helical" evidence="2">
    <location>
        <begin position="239"/>
        <end position="260"/>
    </location>
</feature>
<evidence type="ECO:0000256" key="2">
    <source>
        <dbReference type="SAM" id="Phobius"/>
    </source>
</evidence>
<accession>A0A2A9DNF3</accession>
<keyword evidence="4" id="KW-1185">Reference proteome</keyword>
<dbReference type="EMBL" id="PDJF01000001">
    <property type="protein sequence ID" value="PFG27492.1"/>
    <property type="molecule type" value="Genomic_DNA"/>
</dbReference>
<dbReference type="STRING" id="1724.GCA_001044175_01424"/>
<dbReference type="GO" id="GO:0005975">
    <property type="term" value="P:carbohydrate metabolic process"/>
    <property type="evidence" value="ECO:0007669"/>
    <property type="project" value="UniProtKB-ARBA"/>
</dbReference>
<organism evidence="3 4">
    <name type="scientific">Corynebacterium renale</name>
    <dbReference type="NCBI Taxonomy" id="1724"/>
    <lineage>
        <taxon>Bacteria</taxon>
        <taxon>Bacillati</taxon>
        <taxon>Actinomycetota</taxon>
        <taxon>Actinomycetes</taxon>
        <taxon>Mycobacteriales</taxon>
        <taxon>Corynebacteriaceae</taxon>
        <taxon>Corynebacterium</taxon>
    </lineage>
</organism>
<name>A0A2A9DNF3_9CORY</name>
<keyword evidence="2" id="KW-1133">Transmembrane helix</keyword>
<dbReference type="PROSITE" id="PS51257">
    <property type="entry name" value="PROKAR_LIPOPROTEIN"/>
    <property type="match status" value="1"/>
</dbReference>
<evidence type="ECO:0000256" key="1">
    <source>
        <dbReference type="SAM" id="MobiDB-lite"/>
    </source>
</evidence>
<gene>
    <name evidence="3" type="ORF">ATK06_0553</name>
</gene>
<protein>
    <submittedName>
        <fullName evidence="3">LPXTG-motif cell wall-anchored protein</fullName>
    </submittedName>
</protein>
<dbReference type="RefSeq" id="WP_111704127.1">
    <property type="nucleotide sequence ID" value="NZ_LDYE01000004.1"/>
</dbReference>
<feature type="region of interest" description="Disordered" evidence="1">
    <location>
        <begin position="187"/>
        <end position="237"/>
    </location>
</feature>
<evidence type="ECO:0000313" key="3">
    <source>
        <dbReference type="EMBL" id="PFG27492.1"/>
    </source>
</evidence>
<keyword evidence="2" id="KW-0812">Transmembrane</keyword>
<proteinExistence type="predicted"/>
<dbReference type="OrthoDB" id="3199332at2"/>
<dbReference type="InterPro" id="IPR013783">
    <property type="entry name" value="Ig-like_fold"/>
</dbReference>
<feature type="compositionally biased region" description="Low complexity" evidence="1">
    <location>
        <begin position="223"/>
        <end position="232"/>
    </location>
</feature>
<dbReference type="Proteomes" id="UP000221653">
    <property type="component" value="Unassembled WGS sequence"/>
</dbReference>
<sequence>MYLQRYALATTLTTAMTVSCCVGLGLQEAQADVGVISGYANTGTVVNPRSIGERNTTLIITLPRNNIFDDIPTGELPPGALEGYTFTVRQIDRIDVRTEDGYSRARSLTVPEAEKLGFAKTYRSAVSDSEGQARFEGMKPGLYLIETEPPAIPGVKHKSIKPLLVLLPMTSKSGAWLDEVTIEVKSDNGITTPTPPKEIPNPNPTPTPTPPPLTTSQTPPPTTETTPDKPGTGRLPETGASVLGIIVIGLIMVMFGGLAIRRARGSK</sequence>